<evidence type="ECO:0000256" key="4">
    <source>
        <dbReference type="ARBA" id="ARBA00022692"/>
    </source>
</evidence>
<feature type="transmembrane region" description="Helical" evidence="12">
    <location>
        <begin position="12"/>
        <end position="36"/>
    </location>
</feature>
<evidence type="ECO:0000256" key="12">
    <source>
        <dbReference type="SAM" id="Phobius"/>
    </source>
</evidence>
<evidence type="ECO:0000256" key="5">
    <source>
        <dbReference type="ARBA" id="ARBA00022753"/>
    </source>
</evidence>
<dbReference type="EMBL" id="JAACJM010000069">
    <property type="protein sequence ID" value="KAF5351574.1"/>
    <property type="molecule type" value="Genomic_DNA"/>
</dbReference>
<feature type="region of interest" description="Disordered" evidence="11">
    <location>
        <begin position="414"/>
        <end position="441"/>
    </location>
</feature>
<dbReference type="GO" id="GO:0008324">
    <property type="term" value="F:monoatomic cation transmembrane transporter activity"/>
    <property type="evidence" value="ECO:0007669"/>
    <property type="project" value="InterPro"/>
</dbReference>
<gene>
    <name evidence="14" type="ORF">D9758_007221</name>
</gene>
<dbReference type="GO" id="GO:0031901">
    <property type="term" value="C:early endosome membrane"/>
    <property type="evidence" value="ECO:0007669"/>
    <property type="project" value="UniProtKB-SubCell"/>
</dbReference>
<evidence type="ECO:0000259" key="13">
    <source>
        <dbReference type="Pfam" id="PF01545"/>
    </source>
</evidence>
<evidence type="ECO:0000256" key="9">
    <source>
        <dbReference type="ARBA" id="ARBA00023136"/>
    </source>
</evidence>
<feature type="transmembrane region" description="Helical" evidence="12">
    <location>
        <begin position="42"/>
        <end position="64"/>
    </location>
</feature>
<evidence type="ECO:0000256" key="11">
    <source>
        <dbReference type="SAM" id="MobiDB-lite"/>
    </source>
</evidence>
<comment type="similarity">
    <text evidence="3">Belongs to the TMEM163 family.</text>
</comment>
<dbReference type="Gene3D" id="1.20.1510.10">
    <property type="entry name" value="Cation efflux protein transmembrane domain"/>
    <property type="match status" value="1"/>
</dbReference>
<comment type="caution">
    <text evidence="14">The sequence shown here is derived from an EMBL/GenBank/DDBJ whole genome shotgun (WGS) entry which is preliminary data.</text>
</comment>
<dbReference type="GO" id="GO:0030003">
    <property type="term" value="P:intracellular monoatomic cation homeostasis"/>
    <property type="evidence" value="ECO:0007669"/>
    <property type="project" value="UniProtKB-ARBA"/>
</dbReference>
<feature type="transmembrane region" description="Helical" evidence="12">
    <location>
        <begin position="160"/>
        <end position="178"/>
    </location>
</feature>
<dbReference type="SUPFAM" id="SSF161111">
    <property type="entry name" value="Cation efflux protein transmembrane domain-like"/>
    <property type="match status" value="1"/>
</dbReference>
<dbReference type="InterPro" id="IPR027469">
    <property type="entry name" value="Cation_efflux_TMD_sf"/>
</dbReference>
<feature type="transmembrane region" description="Helical" evidence="12">
    <location>
        <begin position="123"/>
        <end position="140"/>
    </location>
</feature>
<accession>A0A8H5D0T2</accession>
<evidence type="ECO:0000256" key="2">
    <source>
        <dbReference type="ARBA" id="ARBA00004644"/>
    </source>
</evidence>
<evidence type="ECO:0000256" key="1">
    <source>
        <dbReference type="ARBA" id="ARBA00004146"/>
    </source>
</evidence>
<evidence type="ECO:0000256" key="7">
    <source>
        <dbReference type="ARBA" id="ARBA00022989"/>
    </source>
</evidence>
<dbReference type="InterPro" id="IPR058533">
    <property type="entry name" value="Cation_efflux_TM"/>
</dbReference>
<dbReference type="InterPro" id="IPR026765">
    <property type="entry name" value="Tmem163"/>
</dbReference>
<dbReference type="PANTHER" id="PTHR31937">
    <property type="entry name" value="TRANSMEMBRANE PROTEIN 163"/>
    <property type="match status" value="1"/>
</dbReference>
<keyword evidence="15" id="KW-1185">Reference proteome</keyword>
<proteinExistence type="inferred from homology"/>
<keyword evidence="8" id="KW-0770">Synapse</keyword>
<keyword evidence="7 12" id="KW-1133">Transmembrane helix</keyword>
<keyword evidence="9 12" id="KW-0472">Membrane</keyword>
<organism evidence="14 15">
    <name type="scientific">Tetrapyrgos nigripes</name>
    <dbReference type="NCBI Taxonomy" id="182062"/>
    <lineage>
        <taxon>Eukaryota</taxon>
        <taxon>Fungi</taxon>
        <taxon>Dikarya</taxon>
        <taxon>Basidiomycota</taxon>
        <taxon>Agaricomycotina</taxon>
        <taxon>Agaricomycetes</taxon>
        <taxon>Agaricomycetidae</taxon>
        <taxon>Agaricales</taxon>
        <taxon>Marasmiineae</taxon>
        <taxon>Marasmiaceae</taxon>
        <taxon>Tetrapyrgos</taxon>
    </lineage>
</organism>
<dbReference type="Proteomes" id="UP000559256">
    <property type="component" value="Unassembled WGS sequence"/>
</dbReference>
<reference evidence="14 15" key="1">
    <citation type="journal article" date="2020" name="ISME J.">
        <title>Uncovering the hidden diversity of litter-decomposition mechanisms in mushroom-forming fungi.</title>
        <authorList>
            <person name="Floudas D."/>
            <person name="Bentzer J."/>
            <person name="Ahren D."/>
            <person name="Johansson T."/>
            <person name="Persson P."/>
            <person name="Tunlid A."/>
        </authorList>
    </citation>
    <scope>NUCLEOTIDE SEQUENCE [LARGE SCALE GENOMIC DNA]</scope>
    <source>
        <strain evidence="14 15">CBS 291.85</strain>
    </source>
</reference>
<comment type="subcellular location">
    <subcellularLocation>
        <location evidence="2">Cytoplasmic vesicle</location>
        <location evidence="2">Secretory vesicle</location>
        <location evidence="2">Synaptic vesicle membrane</location>
        <topology evidence="2">Multi-pass membrane protein</topology>
    </subcellularLocation>
    <subcellularLocation>
        <location evidence="1">Early endosome membrane</location>
    </subcellularLocation>
</comment>
<protein>
    <recommendedName>
        <fullName evidence="13">Cation efflux protein transmembrane domain-containing protein</fullName>
    </recommendedName>
</protein>
<feature type="domain" description="Cation efflux protein transmembrane" evidence="13">
    <location>
        <begin position="18"/>
        <end position="208"/>
    </location>
</feature>
<evidence type="ECO:0000256" key="3">
    <source>
        <dbReference type="ARBA" id="ARBA00008731"/>
    </source>
</evidence>
<dbReference type="PANTHER" id="PTHR31937:SF2">
    <property type="entry name" value="TRANSMEMBRANE PROTEIN 163"/>
    <property type="match status" value="1"/>
</dbReference>
<sequence length="441" mass="47180">MHAPSYRRLQQYALAISIASIIYNGAEGGVSIGLGADADSRSLIFFGVQSGIEVISSILVVWRFRHIAKPGEERGRKLDARELRVEKIASTCIAWLLISLGLATEGTAIYGLVRHAEPSSSTQSLAVSASALVLMIIIWLPKRYLARALNSSAMQAEAQCSLSCIQITIVLFVGALVFKLWRGGWWVDSATSIVLGLSFAWEGIKLLKWVRDPDFDGGCCAHCRTDEEAQVGLEERYRDLCECCSEKEECRNSDECKCSSDGMQENSKACCVPQSPQGGQCCTHAYIPGPKPAAGDKQDSCCGSKDADCGQVAKKKEQSNSNPPCAGGCCAAKDVDGQIAKKKEQPNSNPPCTGGCCATKDVDDAREQACGSTHGKASGQSRVAQTSYCSTKPQGENKGAGSCCDNCHEDSDLELEQPPIPSTSAQNLEESDKNSTCTCCD</sequence>
<keyword evidence="5" id="KW-0967">Endosome</keyword>
<name>A0A8H5D0T2_9AGAR</name>
<dbReference type="AlphaFoldDB" id="A0A8H5D0T2"/>
<dbReference type="Pfam" id="PF01545">
    <property type="entry name" value="Cation_efflux"/>
    <property type="match status" value="1"/>
</dbReference>
<evidence type="ECO:0000313" key="14">
    <source>
        <dbReference type="EMBL" id="KAF5351574.1"/>
    </source>
</evidence>
<evidence type="ECO:0000256" key="6">
    <source>
        <dbReference type="ARBA" id="ARBA00022833"/>
    </source>
</evidence>
<dbReference type="GO" id="GO:0098771">
    <property type="term" value="P:inorganic ion homeostasis"/>
    <property type="evidence" value="ECO:0007669"/>
    <property type="project" value="UniProtKB-ARBA"/>
</dbReference>
<keyword evidence="10" id="KW-0968">Cytoplasmic vesicle</keyword>
<feature type="transmembrane region" description="Helical" evidence="12">
    <location>
        <begin position="85"/>
        <end position="103"/>
    </location>
</feature>
<evidence type="ECO:0000256" key="10">
    <source>
        <dbReference type="ARBA" id="ARBA00023329"/>
    </source>
</evidence>
<evidence type="ECO:0000313" key="15">
    <source>
        <dbReference type="Proteomes" id="UP000559256"/>
    </source>
</evidence>
<keyword evidence="6" id="KW-0862">Zinc</keyword>
<evidence type="ECO:0000256" key="8">
    <source>
        <dbReference type="ARBA" id="ARBA00023018"/>
    </source>
</evidence>
<dbReference type="OrthoDB" id="5980560at2759"/>
<keyword evidence="4 12" id="KW-0812">Transmembrane</keyword>